<accession>A0A9X2D6S6</accession>
<comment type="caution">
    <text evidence="2">The sequence shown here is derived from an EMBL/GenBank/DDBJ whole genome shotgun (WGS) entry which is preliminary data.</text>
</comment>
<evidence type="ECO:0000313" key="2">
    <source>
        <dbReference type="EMBL" id="MCM0619259.1"/>
    </source>
</evidence>
<dbReference type="InterPro" id="IPR002912">
    <property type="entry name" value="ACT_dom"/>
</dbReference>
<dbReference type="PANTHER" id="PTHR34875:SF6">
    <property type="entry name" value="UPF0237 PROTEIN MJ1558"/>
    <property type="match status" value="1"/>
</dbReference>
<dbReference type="RefSeq" id="WP_250826126.1">
    <property type="nucleotide sequence ID" value="NZ_JAMOIL010000002.1"/>
</dbReference>
<dbReference type="PIRSF" id="PIRSF028103">
    <property type="entry name" value="GcvR"/>
    <property type="match status" value="1"/>
</dbReference>
<dbReference type="InterPro" id="IPR045865">
    <property type="entry name" value="ACT-like_dom_sf"/>
</dbReference>
<feature type="domain" description="ACT" evidence="1">
    <location>
        <begin position="94"/>
        <end position="173"/>
    </location>
</feature>
<dbReference type="Gene3D" id="3.30.70.260">
    <property type="match status" value="2"/>
</dbReference>
<dbReference type="PANTHER" id="PTHR34875">
    <property type="entry name" value="UPF0237 PROTEIN MJ1558"/>
    <property type="match status" value="1"/>
</dbReference>
<dbReference type="SUPFAM" id="SSF55021">
    <property type="entry name" value="ACT-like"/>
    <property type="match status" value="2"/>
</dbReference>
<evidence type="ECO:0000313" key="3">
    <source>
        <dbReference type="Proteomes" id="UP001139485"/>
    </source>
</evidence>
<keyword evidence="3" id="KW-1185">Reference proteome</keyword>
<organism evidence="2 3">
    <name type="scientific">Nocardioides bruguierae</name>
    <dbReference type="NCBI Taxonomy" id="2945102"/>
    <lineage>
        <taxon>Bacteria</taxon>
        <taxon>Bacillati</taxon>
        <taxon>Actinomycetota</taxon>
        <taxon>Actinomycetes</taxon>
        <taxon>Propionibacteriales</taxon>
        <taxon>Nocardioidaceae</taxon>
        <taxon>Nocardioides</taxon>
    </lineage>
</organism>
<dbReference type="EMBL" id="JAMOIL010000002">
    <property type="protein sequence ID" value="MCM0619259.1"/>
    <property type="molecule type" value="Genomic_DNA"/>
</dbReference>
<dbReference type="Proteomes" id="UP001139485">
    <property type="component" value="Unassembled WGS sequence"/>
</dbReference>
<evidence type="ECO:0000259" key="1">
    <source>
        <dbReference type="PROSITE" id="PS51671"/>
    </source>
</evidence>
<dbReference type="AlphaFoldDB" id="A0A9X2D6S6"/>
<dbReference type="Pfam" id="PF13740">
    <property type="entry name" value="ACT_6"/>
    <property type="match status" value="2"/>
</dbReference>
<dbReference type="InterPro" id="IPR050990">
    <property type="entry name" value="UPF0237/GcvR_regulator"/>
</dbReference>
<gene>
    <name evidence="2" type="ORF">M8330_02975</name>
</gene>
<dbReference type="CDD" id="cd04869">
    <property type="entry name" value="ACT_GcvR_2"/>
    <property type="match status" value="1"/>
</dbReference>
<sequence>MATLVLTVIGDDRAGLVSALSAAISDHRGSWQRSEMARLAGKFAGVVLVDVPDSQVVALEAALVDLSAAGLTVGVAPAQPDSRSEDAAGVDHWHLHLVGQDRPGILAEVSAALAGHGVGIDELATSVTEAPMAGGLLFEVEARLSVPADLDAAAVSGPLERLADELMVDLTMGPGADRT</sequence>
<name>A0A9X2D6S6_9ACTN</name>
<protein>
    <submittedName>
        <fullName evidence="2">Amino acid-binding ACT protein</fullName>
    </submittedName>
</protein>
<dbReference type="GO" id="GO:0006355">
    <property type="term" value="P:regulation of DNA-templated transcription"/>
    <property type="evidence" value="ECO:0007669"/>
    <property type="project" value="InterPro"/>
</dbReference>
<reference evidence="2" key="1">
    <citation type="submission" date="2022-05" db="EMBL/GenBank/DDBJ databases">
        <authorList>
            <person name="Tuo L."/>
        </authorList>
    </citation>
    <scope>NUCLEOTIDE SEQUENCE</scope>
    <source>
        <strain evidence="2">BSK12Z-4</strain>
    </source>
</reference>
<dbReference type="InterPro" id="IPR016867">
    <property type="entry name" value="GcvR"/>
</dbReference>
<dbReference type="PROSITE" id="PS51671">
    <property type="entry name" value="ACT"/>
    <property type="match status" value="1"/>
</dbReference>
<proteinExistence type="predicted"/>